<dbReference type="InterPro" id="IPR019734">
    <property type="entry name" value="TPR_rpt"/>
</dbReference>
<evidence type="ECO:0000256" key="3">
    <source>
        <dbReference type="SAM" id="Phobius"/>
    </source>
</evidence>
<dbReference type="SUPFAM" id="SSF48452">
    <property type="entry name" value="TPR-like"/>
    <property type="match status" value="1"/>
</dbReference>
<comment type="caution">
    <text evidence="4">The sequence shown here is derived from an EMBL/GenBank/DDBJ whole genome shotgun (WGS) entry which is preliminary data.</text>
</comment>
<feature type="repeat" description="TPR" evidence="1">
    <location>
        <begin position="242"/>
        <end position="275"/>
    </location>
</feature>
<gene>
    <name evidence="4" type="ORF">WJX84_001632</name>
</gene>
<evidence type="ECO:0000256" key="1">
    <source>
        <dbReference type="PROSITE-ProRule" id="PRU00339"/>
    </source>
</evidence>
<keyword evidence="3" id="KW-1133">Transmembrane helix</keyword>
<dbReference type="SMART" id="SM00028">
    <property type="entry name" value="TPR"/>
    <property type="match status" value="3"/>
</dbReference>
<dbReference type="PROSITE" id="PS50005">
    <property type="entry name" value="TPR"/>
    <property type="match status" value="1"/>
</dbReference>
<feature type="transmembrane region" description="Helical" evidence="3">
    <location>
        <begin position="175"/>
        <end position="198"/>
    </location>
</feature>
<dbReference type="AlphaFoldDB" id="A0AAW1T203"/>
<evidence type="ECO:0000313" key="4">
    <source>
        <dbReference type="EMBL" id="KAK9863524.1"/>
    </source>
</evidence>
<reference evidence="4 5" key="1">
    <citation type="journal article" date="2024" name="Nat. Commun.">
        <title>Phylogenomics reveals the evolutionary origins of lichenization in chlorophyte algae.</title>
        <authorList>
            <person name="Puginier C."/>
            <person name="Libourel C."/>
            <person name="Otte J."/>
            <person name="Skaloud P."/>
            <person name="Haon M."/>
            <person name="Grisel S."/>
            <person name="Petersen M."/>
            <person name="Berrin J.G."/>
            <person name="Delaux P.M."/>
            <person name="Dal Grande F."/>
            <person name="Keller J."/>
        </authorList>
    </citation>
    <scope>NUCLEOTIDE SEQUENCE [LARGE SCALE GENOMIC DNA]</scope>
    <source>
        <strain evidence="4 5">SAG 2523</strain>
    </source>
</reference>
<feature type="compositionally biased region" description="Basic and acidic residues" evidence="2">
    <location>
        <begin position="37"/>
        <end position="59"/>
    </location>
</feature>
<sequence length="450" mass="49167">MLNSTTRCYVPQAFRCCRRPARRVVLVQSKKGFGQEAEARVNRARQGDQARKERAEKLRSQAPVQRSSQPAQKTLTTERPDTQQQDPDFDNRLASLRSQSESRPKAPECSSEPNPLGDGPLSSGSNSSRPQGQPRSIYDNPPSVGQTLFGMKETTVPLGPKAKEAASSGFGTNQIAVGIGSILLVIVILLATGVTDVFPGSAPKTSPRPPQQERPLEESQKAELEKQAAAYEERLKKDEKDASALEGGGSTYAILGSYDKATKLLTRLTEVRPQESSSWRLLAEVKSDQQDWRGSEAAYERAMAESKELSLDLLQGLTGDLVADSRPERAVDVIRGAEKQVSQRSGFLPSTTPAPETSSAVAAQEYEVQQAELDLLLGKIYSQWGGHIGDAYDAYDRLIKRAPKDFRGYLAKGAVYKAQGRKSDAQRCFIQARYLAPANVKGLVERLAAM</sequence>
<keyword evidence="5" id="KW-1185">Reference proteome</keyword>
<protein>
    <submittedName>
        <fullName evidence="4">Uncharacterized protein</fullName>
    </submittedName>
</protein>
<organism evidence="4 5">
    <name type="scientific">Apatococcus fuscideae</name>
    <dbReference type="NCBI Taxonomy" id="2026836"/>
    <lineage>
        <taxon>Eukaryota</taxon>
        <taxon>Viridiplantae</taxon>
        <taxon>Chlorophyta</taxon>
        <taxon>core chlorophytes</taxon>
        <taxon>Trebouxiophyceae</taxon>
        <taxon>Chlorellales</taxon>
        <taxon>Chlorellaceae</taxon>
        <taxon>Apatococcus</taxon>
    </lineage>
</organism>
<feature type="region of interest" description="Disordered" evidence="2">
    <location>
        <begin position="33"/>
        <end position="148"/>
    </location>
</feature>
<feature type="region of interest" description="Disordered" evidence="2">
    <location>
        <begin position="198"/>
        <end position="226"/>
    </location>
</feature>
<evidence type="ECO:0000256" key="2">
    <source>
        <dbReference type="SAM" id="MobiDB-lite"/>
    </source>
</evidence>
<dbReference type="Gene3D" id="1.25.40.10">
    <property type="entry name" value="Tetratricopeptide repeat domain"/>
    <property type="match status" value="2"/>
</dbReference>
<keyword evidence="3" id="KW-0812">Transmembrane</keyword>
<dbReference type="InterPro" id="IPR011990">
    <property type="entry name" value="TPR-like_helical_dom_sf"/>
</dbReference>
<accession>A0AAW1T203</accession>
<evidence type="ECO:0000313" key="5">
    <source>
        <dbReference type="Proteomes" id="UP001485043"/>
    </source>
</evidence>
<feature type="compositionally biased region" description="Basic and acidic residues" evidence="2">
    <location>
        <begin position="214"/>
        <end position="226"/>
    </location>
</feature>
<proteinExistence type="predicted"/>
<feature type="compositionally biased region" description="Polar residues" evidence="2">
    <location>
        <begin position="122"/>
        <end position="134"/>
    </location>
</feature>
<keyword evidence="3" id="KW-0472">Membrane</keyword>
<dbReference type="Proteomes" id="UP001485043">
    <property type="component" value="Unassembled WGS sequence"/>
</dbReference>
<name>A0AAW1T203_9CHLO</name>
<feature type="compositionally biased region" description="Polar residues" evidence="2">
    <location>
        <begin position="62"/>
        <end position="75"/>
    </location>
</feature>
<dbReference type="EMBL" id="JALJOV010000460">
    <property type="protein sequence ID" value="KAK9863524.1"/>
    <property type="molecule type" value="Genomic_DNA"/>
</dbReference>
<keyword evidence="1" id="KW-0802">TPR repeat</keyword>